<keyword evidence="1" id="KW-0175">Coiled coil</keyword>
<feature type="region of interest" description="Disordered" evidence="2">
    <location>
        <begin position="1"/>
        <end position="29"/>
    </location>
</feature>
<keyword evidence="3" id="KW-1133">Transmembrane helix</keyword>
<feature type="coiled-coil region" evidence="1">
    <location>
        <begin position="63"/>
        <end position="97"/>
    </location>
</feature>
<accession>A0A926NFN5</accession>
<reference evidence="4" key="1">
    <citation type="submission" date="2020-09" db="EMBL/GenBank/DDBJ databases">
        <title>A novel bacterium of genus Hazenella, isolated from South China Sea.</title>
        <authorList>
            <person name="Huang H."/>
            <person name="Mo K."/>
            <person name="Hu Y."/>
        </authorList>
    </citation>
    <scope>NUCLEOTIDE SEQUENCE</scope>
    <source>
        <strain evidence="4">IB182357</strain>
    </source>
</reference>
<keyword evidence="3" id="KW-0812">Transmembrane</keyword>
<keyword evidence="3" id="KW-0472">Membrane</keyword>
<keyword evidence="5" id="KW-1185">Reference proteome</keyword>
<comment type="caution">
    <text evidence="4">The sequence shown here is derived from an EMBL/GenBank/DDBJ whole genome shotgun (WGS) entry which is preliminary data.</text>
</comment>
<dbReference type="EMBL" id="JACXAH010000010">
    <property type="protein sequence ID" value="MBD1372453.1"/>
    <property type="molecule type" value="Genomic_DNA"/>
</dbReference>
<evidence type="ECO:0000256" key="3">
    <source>
        <dbReference type="SAM" id="Phobius"/>
    </source>
</evidence>
<dbReference type="RefSeq" id="WP_191140940.1">
    <property type="nucleotide sequence ID" value="NZ_JACXAG020000010.1"/>
</dbReference>
<evidence type="ECO:0000313" key="5">
    <source>
        <dbReference type="Proteomes" id="UP000661691"/>
    </source>
</evidence>
<dbReference type="AlphaFoldDB" id="A0A926NFN5"/>
<gene>
    <name evidence="4" type="ORF">IC620_08795</name>
</gene>
<name>A0A926NFN5_9BACL</name>
<protein>
    <submittedName>
        <fullName evidence="4">Septum formation initiator family protein</fullName>
    </submittedName>
</protein>
<evidence type="ECO:0000256" key="1">
    <source>
        <dbReference type="SAM" id="Coils"/>
    </source>
</evidence>
<organism evidence="4 5">
    <name type="scientific">Polycladospora coralii</name>
    <dbReference type="NCBI Taxonomy" id="2771432"/>
    <lineage>
        <taxon>Bacteria</taxon>
        <taxon>Bacillati</taxon>
        <taxon>Bacillota</taxon>
        <taxon>Bacilli</taxon>
        <taxon>Bacillales</taxon>
        <taxon>Thermoactinomycetaceae</taxon>
        <taxon>Polycladospora</taxon>
    </lineage>
</organism>
<feature type="transmembrane region" description="Helical" evidence="3">
    <location>
        <begin position="39"/>
        <end position="58"/>
    </location>
</feature>
<dbReference type="Proteomes" id="UP000661691">
    <property type="component" value="Unassembled WGS sequence"/>
</dbReference>
<dbReference type="InterPro" id="IPR007060">
    <property type="entry name" value="FtsL/DivIC"/>
</dbReference>
<dbReference type="Pfam" id="PF04977">
    <property type="entry name" value="DivIC"/>
    <property type="match status" value="1"/>
</dbReference>
<evidence type="ECO:0000256" key="2">
    <source>
        <dbReference type="SAM" id="MobiDB-lite"/>
    </source>
</evidence>
<evidence type="ECO:0000313" key="4">
    <source>
        <dbReference type="EMBL" id="MBD1372453.1"/>
    </source>
</evidence>
<sequence length="122" mass="14677">MALERGNVFQMRHNHSKKKPTDEEKTKQAVHPIVRRRRLLWLSIMLLFIGWTLVQLLVQKNEMWDLEDHLQAKEAELKTVQSKTDVLKKEIKQLHNDEYLLEQAHKMGYREENEALYKVEEN</sequence>
<proteinExistence type="predicted"/>